<dbReference type="Proteomes" id="UP000023541">
    <property type="component" value="Unassembled WGS sequence"/>
</dbReference>
<dbReference type="OrthoDB" id="1164049at2"/>
<keyword evidence="2" id="KW-1185">Reference proteome</keyword>
<organism evidence="1 2">
    <name type="scientific">Aquimarina atlantica</name>
    <dbReference type="NCBI Taxonomy" id="1317122"/>
    <lineage>
        <taxon>Bacteria</taxon>
        <taxon>Pseudomonadati</taxon>
        <taxon>Bacteroidota</taxon>
        <taxon>Flavobacteriia</taxon>
        <taxon>Flavobacteriales</taxon>
        <taxon>Flavobacteriaceae</taxon>
        <taxon>Aquimarina</taxon>
    </lineage>
</organism>
<dbReference type="RefSeq" id="WP_034238129.1">
    <property type="nucleotide sequence ID" value="NZ_AQRA01000001.1"/>
</dbReference>
<gene>
    <name evidence="1" type="ORF">ATO12_01860</name>
</gene>
<evidence type="ECO:0000313" key="2">
    <source>
        <dbReference type="Proteomes" id="UP000023541"/>
    </source>
</evidence>
<evidence type="ECO:0000313" key="1">
    <source>
        <dbReference type="EMBL" id="EZH75553.1"/>
    </source>
</evidence>
<accession>A0A023C105</accession>
<proteinExistence type="predicted"/>
<dbReference type="eggNOG" id="ENOG50312AT">
    <property type="taxonomic scope" value="Bacteria"/>
</dbReference>
<evidence type="ECO:0008006" key="3">
    <source>
        <dbReference type="Google" id="ProtNLM"/>
    </source>
</evidence>
<sequence length="63" mass="6588">MKIILNLEGVKTLSKEEQSKISGAGRYACTQRGRMCCELAPGGPFCDAGICTGIGGSGGCLWY</sequence>
<reference evidence="1 2" key="1">
    <citation type="submission" date="2014-04" db="EMBL/GenBank/DDBJ databases">
        <title>Aquimarina sp. 22II-S11-z7 Genome Sequencing.</title>
        <authorList>
            <person name="Lai Q."/>
        </authorList>
    </citation>
    <scope>NUCLEOTIDE SEQUENCE [LARGE SCALE GENOMIC DNA]</scope>
    <source>
        <strain evidence="1 2">22II-S11-z7</strain>
    </source>
</reference>
<name>A0A023C105_9FLAO</name>
<dbReference type="AlphaFoldDB" id="A0A023C105"/>
<protein>
    <recommendedName>
        <fullName evidence="3">Bacteriocin</fullName>
    </recommendedName>
</protein>
<comment type="caution">
    <text evidence="1">The sequence shown here is derived from an EMBL/GenBank/DDBJ whole genome shotgun (WGS) entry which is preliminary data.</text>
</comment>
<dbReference type="EMBL" id="AQRA01000001">
    <property type="protein sequence ID" value="EZH75553.1"/>
    <property type="molecule type" value="Genomic_DNA"/>
</dbReference>